<keyword evidence="4 7" id="KW-0862">Zinc</keyword>
<feature type="compositionally biased region" description="Polar residues" evidence="9">
    <location>
        <begin position="85"/>
        <end position="100"/>
    </location>
</feature>
<evidence type="ECO:0000256" key="6">
    <source>
        <dbReference type="ARBA" id="ARBA00048348"/>
    </source>
</evidence>
<proteinExistence type="inferred from homology"/>
<evidence type="ECO:0000256" key="5">
    <source>
        <dbReference type="ARBA" id="ARBA00023239"/>
    </source>
</evidence>
<feature type="binding site" evidence="7">
    <location>
        <position position="220"/>
    </location>
    <ligand>
        <name>Zn(2+)</name>
        <dbReference type="ChEBI" id="CHEBI:29105"/>
    </ligand>
</feature>
<evidence type="ECO:0000313" key="11">
    <source>
        <dbReference type="Proteomes" id="UP000094565"/>
    </source>
</evidence>
<dbReference type="PROSITE" id="PS00705">
    <property type="entry name" value="PROK_CO2_ANHYDRASE_2"/>
    <property type="match status" value="1"/>
</dbReference>
<accession>A0A1B2JIJ8</accession>
<dbReference type="InterPro" id="IPR001765">
    <property type="entry name" value="Carbonic_anhydrase"/>
</dbReference>
<comment type="similarity">
    <text evidence="1 8">Belongs to the beta-class carbonic anhydrase family.</text>
</comment>
<evidence type="ECO:0000256" key="2">
    <source>
        <dbReference type="ARBA" id="ARBA00012925"/>
    </source>
</evidence>
<reference evidence="10 11" key="1">
    <citation type="submission" date="2016-02" db="EMBL/GenBank/DDBJ databases">
        <title>Comparative genomic and transcriptomic foundation for Pichia pastoris.</title>
        <authorList>
            <person name="Love K.R."/>
            <person name="Shah K.A."/>
            <person name="Whittaker C.A."/>
            <person name="Wu J."/>
            <person name="Bartlett M.C."/>
            <person name="Ma D."/>
            <person name="Leeson R.L."/>
            <person name="Priest M."/>
            <person name="Young S.K."/>
            <person name="Love J.C."/>
        </authorList>
    </citation>
    <scope>NUCLEOTIDE SEQUENCE [LARGE SCALE GENOMIC DNA]</scope>
    <source>
        <strain evidence="10 11">ATCC 28485</strain>
    </source>
</reference>
<dbReference type="SMART" id="SM00947">
    <property type="entry name" value="Pro_CA"/>
    <property type="match status" value="1"/>
</dbReference>
<dbReference type="AlphaFoldDB" id="A0A1B2JIJ8"/>
<evidence type="ECO:0000256" key="9">
    <source>
        <dbReference type="SAM" id="MobiDB-lite"/>
    </source>
</evidence>
<dbReference type="InterPro" id="IPR015892">
    <property type="entry name" value="Carbonic_anhydrase_CS"/>
</dbReference>
<dbReference type="Gene3D" id="3.40.1050.10">
    <property type="entry name" value="Carbonic anhydrase"/>
    <property type="match status" value="1"/>
</dbReference>
<dbReference type="EMBL" id="CP014587">
    <property type="protein sequence ID" value="ANZ77668.1"/>
    <property type="molecule type" value="Genomic_DNA"/>
</dbReference>
<keyword evidence="5 8" id="KW-0456">Lyase</keyword>
<feature type="region of interest" description="Disordered" evidence="9">
    <location>
        <begin position="83"/>
        <end position="109"/>
    </location>
</feature>
<evidence type="ECO:0000256" key="7">
    <source>
        <dbReference type="PIRSR" id="PIRSR601765-1"/>
    </source>
</evidence>
<dbReference type="InterPro" id="IPR036874">
    <property type="entry name" value="Carbonic_anhydrase_sf"/>
</dbReference>
<dbReference type="OrthoDB" id="10248475at2759"/>
<keyword evidence="3 7" id="KW-0479">Metal-binding</keyword>
<organism evidence="10 11">
    <name type="scientific">Komagataella pastoris</name>
    <name type="common">Yeast</name>
    <name type="synonym">Pichia pastoris</name>
    <dbReference type="NCBI Taxonomy" id="4922"/>
    <lineage>
        <taxon>Eukaryota</taxon>
        <taxon>Fungi</taxon>
        <taxon>Dikarya</taxon>
        <taxon>Ascomycota</taxon>
        <taxon>Saccharomycotina</taxon>
        <taxon>Pichiomycetes</taxon>
        <taxon>Pichiales</taxon>
        <taxon>Pichiaceae</taxon>
        <taxon>Komagataella</taxon>
    </lineage>
</organism>
<dbReference type="GO" id="GO:0071244">
    <property type="term" value="P:cellular response to carbon dioxide"/>
    <property type="evidence" value="ECO:0007669"/>
    <property type="project" value="TreeGrafter"/>
</dbReference>
<evidence type="ECO:0000256" key="1">
    <source>
        <dbReference type="ARBA" id="ARBA00006217"/>
    </source>
</evidence>
<dbReference type="GO" id="GO:0034599">
    <property type="term" value="P:cellular response to oxidative stress"/>
    <property type="evidence" value="ECO:0007669"/>
    <property type="project" value="TreeGrafter"/>
</dbReference>
<comment type="cofactor">
    <cofactor evidence="7">
        <name>Zn(2+)</name>
        <dbReference type="ChEBI" id="CHEBI:29105"/>
    </cofactor>
    <text evidence="7">Binds 1 zinc ion per subunit.</text>
</comment>
<evidence type="ECO:0000256" key="8">
    <source>
        <dbReference type="RuleBase" id="RU003956"/>
    </source>
</evidence>
<feature type="binding site" evidence="7">
    <location>
        <position position="165"/>
    </location>
    <ligand>
        <name>Zn(2+)</name>
        <dbReference type="ChEBI" id="CHEBI:29105"/>
    </ligand>
</feature>
<dbReference type="SUPFAM" id="SSF53056">
    <property type="entry name" value="beta-carbonic anhydrase, cab"/>
    <property type="match status" value="1"/>
</dbReference>
<dbReference type="GO" id="GO:0004089">
    <property type="term" value="F:carbonate dehydratase activity"/>
    <property type="evidence" value="ECO:0007669"/>
    <property type="project" value="UniProtKB-UniRule"/>
</dbReference>
<feature type="binding site" evidence="7">
    <location>
        <position position="223"/>
    </location>
    <ligand>
        <name>Zn(2+)</name>
        <dbReference type="ChEBI" id="CHEBI:29105"/>
    </ligand>
</feature>
<keyword evidence="11" id="KW-1185">Reference proteome</keyword>
<dbReference type="EC" id="4.2.1.1" evidence="2 8"/>
<dbReference type="CDD" id="cd00883">
    <property type="entry name" value="beta_CA_cladeA"/>
    <property type="match status" value="1"/>
</dbReference>
<dbReference type="PANTHER" id="PTHR11002">
    <property type="entry name" value="CARBONIC ANHYDRASE"/>
    <property type="match status" value="1"/>
</dbReference>
<evidence type="ECO:0000313" key="10">
    <source>
        <dbReference type="EMBL" id="ANZ77668.1"/>
    </source>
</evidence>
<evidence type="ECO:0000256" key="4">
    <source>
        <dbReference type="ARBA" id="ARBA00022833"/>
    </source>
</evidence>
<dbReference type="Proteomes" id="UP000094565">
    <property type="component" value="Chromosome 4"/>
</dbReference>
<dbReference type="PANTHER" id="PTHR11002:SF76">
    <property type="entry name" value="CARBONIC ANHYDRASE"/>
    <property type="match status" value="1"/>
</dbReference>
<dbReference type="GO" id="GO:0005737">
    <property type="term" value="C:cytoplasm"/>
    <property type="evidence" value="ECO:0007669"/>
    <property type="project" value="TreeGrafter"/>
</dbReference>
<protein>
    <recommendedName>
        <fullName evidence="2 8">Carbonic anhydrase</fullName>
        <ecNumber evidence="2 8">4.2.1.1</ecNumber>
    </recommendedName>
    <alternativeName>
        <fullName evidence="8">Carbonate dehydratase</fullName>
    </alternativeName>
</protein>
<sequence length="339" mass="37467">MSLYMATVPFAQQVFFFRRVKLLCVNSTVKRFLSIKSVMGGLSFERQSTSILKNLDNPIEQEEIKTPEPEMEVKETVEGVPMALSGSTSSTKSNPDTNNTVVNPESLVPPPPPVDSVPFKLNKQSVLSDYLKQNRLATERINEYSPKIIESNGTGQQPHTLWIGCSDSRISEACLGVMPGEVFTHRNICNIVNSNDFSVTGAIQFAVDVIKVKKIVVCGHTDCGGVWAALSSKRIGGVLDLWLNPVRHVRAQNRKELSLIKDPKEKCATLARLNLINSVQQLKRHPSCLAALKNRDVEIYGLMYDVGTGLLSEVEIPCDDEFDDVFHVGDHDDTEGSGH</sequence>
<dbReference type="GO" id="GO:0015976">
    <property type="term" value="P:carbon utilization"/>
    <property type="evidence" value="ECO:0007669"/>
    <property type="project" value="InterPro"/>
</dbReference>
<feature type="binding site" evidence="7">
    <location>
        <position position="167"/>
    </location>
    <ligand>
        <name>Zn(2+)</name>
        <dbReference type="ChEBI" id="CHEBI:29105"/>
    </ligand>
</feature>
<comment type="function">
    <text evidence="8">Reversible hydration of carbon dioxide.</text>
</comment>
<name>A0A1B2JIJ8_PICPA</name>
<comment type="catalytic activity">
    <reaction evidence="6 8">
        <text>hydrogencarbonate + H(+) = CO2 + H2O</text>
        <dbReference type="Rhea" id="RHEA:10748"/>
        <dbReference type="ChEBI" id="CHEBI:15377"/>
        <dbReference type="ChEBI" id="CHEBI:15378"/>
        <dbReference type="ChEBI" id="CHEBI:16526"/>
        <dbReference type="ChEBI" id="CHEBI:17544"/>
        <dbReference type="EC" id="4.2.1.1"/>
    </reaction>
</comment>
<dbReference type="Pfam" id="PF00484">
    <property type="entry name" value="Pro_CA"/>
    <property type="match status" value="1"/>
</dbReference>
<dbReference type="GO" id="GO:0008270">
    <property type="term" value="F:zinc ion binding"/>
    <property type="evidence" value="ECO:0007669"/>
    <property type="project" value="UniProtKB-UniRule"/>
</dbReference>
<evidence type="ECO:0000256" key="3">
    <source>
        <dbReference type="ARBA" id="ARBA00022723"/>
    </source>
</evidence>
<gene>
    <name evidence="10" type="primary">NCE103</name>
    <name evidence="10" type="ORF">ATY40_BA7504747</name>
</gene>